<dbReference type="KEGG" id="msf:IT882_15305"/>
<feature type="compositionally biased region" description="Basic and acidic residues" evidence="5">
    <location>
        <begin position="134"/>
        <end position="161"/>
    </location>
</feature>
<dbReference type="Pfam" id="PF01297">
    <property type="entry name" value="ZnuA"/>
    <property type="match status" value="1"/>
</dbReference>
<feature type="region of interest" description="Disordered" evidence="5">
    <location>
        <begin position="127"/>
        <end position="161"/>
    </location>
</feature>
<evidence type="ECO:0000256" key="6">
    <source>
        <dbReference type="SAM" id="SignalP"/>
    </source>
</evidence>
<dbReference type="GO" id="GO:0030001">
    <property type="term" value="P:metal ion transport"/>
    <property type="evidence" value="ECO:0007669"/>
    <property type="project" value="InterPro"/>
</dbReference>
<dbReference type="PANTHER" id="PTHR42953:SF1">
    <property type="entry name" value="METAL-BINDING PROTEIN HI_0362-RELATED"/>
    <property type="match status" value="1"/>
</dbReference>
<accession>A0A7S8MWZ6</accession>
<protein>
    <submittedName>
        <fullName evidence="7">Zinc ABC transporter substrate-binding protein</fullName>
    </submittedName>
</protein>
<dbReference type="SUPFAM" id="SSF53807">
    <property type="entry name" value="Helical backbone' metal receptor"/>
    <property type="match status" value="1"/>
</dbReference>
<evidence type="ECO:0000256" key="2">
    <source>
        <dbReference type="ARBA" id="ARBA00022448"/>
    </source>
</evidence>
<dbReference type="EMBL" id="CP064760">
    <property type="protein sequence ID" value="QPE04478.1"/>
    <property type="molecule type" value="Genomic_DNA"/>
</dbReference>
<proteinExistence type="predicted"/>
<sequence length="339" mass="35285">MTTRRLSTLLALGAASALTLTACAGTGGAPETSAPAEATIDVVASTNVYGQIAEEIGGDAVTVTSIIDSSAQDPHEFEPTAQDQLIVSEADLIIENGGGYDAFMDAMIEASGTTAPVITAATFNHDYPSEDAAADGHAEEEGHDHAEEEGHDHADEDGHDHAHIEGFNEHVWYDPHTMEHLAEAIADELSTLDPANAELFETNAAAFIDQIAGLEASLDEIAAAHAGTGVFVTEPVPVYLIVAAGLENLTPEAFSEAVEEGQDVPPATLLESLNIVEDGSVSVVIVNAQTGGAETTQIIDAATAQSIPVLEFTETLPEGQTYISWMQQNIAELSDALGA</sequence>
<dbReference type="GO" id="GO:0030313">
    <property type="term" value="C:cell envelope"/>
    <property type="evidence" value="ECO:0007669"/>
    <property type="project" value="UniProtKB-SubCell"/>
</dbReference>
<comment type="subcellular location">
    <subcellularLocation>
        <location evidence="1">Cell envelope</location>
    </subcellularLocation>
</comment>
<dbReference type="InterPro" id="IPR006127">
    <property type="entry name" value="ZnuA-like"/>
</dbReference>
<name>A0A7S8MWZ6_9MICO</name>
<organism evidence="7 8">
    <name type="scientific">Microbacterium schleiferi</name>
    <dbReference type="NCBI Taxonomy" id="69362"/>
    <lineage>
        <taxon>Bacteria</taxon>
        <taxon>Bacillati</taxon>
        <taxon>Actinomycetota</taxon>
        <taxon>Actinomycetes</taxon>
        <taxon>Micrococcales</taxon>
        <taxon>Microbacteriaceae</taxon>
        <taxon>Microbacterium</taxon>
    </lineage>
</organism>
<dbReference type="AlphaFoldDB" id="A0A7S8MWZ6"/>
<dbReference type="Proteomes" id="UP000594480">
    <property type="component" value="Chromosome"/>
</dbReference>
<feature type="signal peptide" evidence="6">
    <location>
        <begin position="1"/>
        <end position="24"/>
    </location>
</feature>
<keyword evidence="3" id="KW-0479">Metal-binding</keyword>
<dbReference type="InterPro" id="IPR050492">
    <property type="entry name" value="Bact_metal-bind_prot9"/>
</dbReference>
<reference evidence="7 8" key="1">
    <citation type="submission" date="2020-11" db="EMBL/GenBank/DDBJ databases">
        <title>Amino acid is mineralized and recycled by bacteria in oceanic microbiome.</title>
        <authorList>
            <person name="Zheng L.Y."/>
        </authorList>
    </citation>
    <scope>NUCLEOTIDE SEQUENCE [LARGE SCALE GENOMIC DNA]</scope>
    <source>
        <strain evidence="7 8">A32-1</strain>
    </source>
</reference>
<evidence type="ECO:0000256" key="3">
    <source>
        <dbReference type="ARBA" id="ARBA00022723"/>
    </source>
</evidence>
<evidence type="ECO:0000256" key="5">
    <source>
        <dbReference type="SAM" id="MobiDB-lite"/>
    </source>
</evidence>
<dbReference type="RefSeq" id="WP_195692555.1">
    <property type="nucleotide sequence ID" value="NZ_CP064760.1"/>
</dbReference>
<feature type="chain" id="PRO_5032793566" evidence="6">
    <location>
        <begin position="25"/>
        <end position="339"/>
    </location>
</feature>
<evidence type="ECO:0000256" key="1">
    <source>
        <dbReference type="ARBA" id="ARBA00004196"/>
    </source>
</evidence>
<evidence type="ECO:0000313" key="7">
    <source>
        <dbReference type="EMBL" id="QPE04478.1"/>
    </source>
</evidence>
<keyword evidence="2" id="KW-0813">Transport</keyword>
<dbReference type="Gene3D" id="3.40.50.1980">
    <property type="entry name" value="Nitrogenase molybdenum iron protein domain"/>
    <property type="match status" value="2"/>
</dbReference>
<dbReference type="PANTHER" id="PTHR42953">
    <property type="entry name" value="HIGH-AFFINITY ZINC UPTAKE SYSTEM PROTEIN ZNUA-RELATED"/>
    <property type="match status" value="1"/>
</dbReference>
<evidence type="ECO:0000256" key="4">
    <source>
        <dbReference type="ARBA" id="ARBA00022729"/>
    </source>
</evidence>
<evidence type="ECO:0000313" key="8">
    <source>
        <dbReference type="Proteomes" id="UP000594480"/>
    </source>
</evidence>
<gene>
    <name evidence="7" type="ORF">IT882_15305</name>
</gene>
<keyword evidence="4 6" id="KW-0732">Signal</keyword>
<dbReference type="GO" id="GO:0046872">
    <property type="term" value="F:metal ion binding"/>
    <property type="evidence" value="ECO:0007669"/>
    <property type="project" value="UniProtKB-KW"/>
</dbReference>
<dbReference type="PROSITE" id="PS51257">
    <property type="entry name" value="PROKAR_LIPOPROTEIN"/>
    <property type="match status" value="1"/>
</dbReference>
<keyword evidence="8" id="KW-1185">Reference proteome</keyword>